<dbReference type="EMBL" id="BMZB01000001">
    <property type="protein sequence ID" value="GGZ30290.1"/>
    <property type="molecule type" value="Genomic_DNA"/>
</dbReference>
<keyword evidence="4" id="KW-1185">Reference proteome</keyword>
<evidence type="ECO:0000313" key="3">
    <source>
        <dbReference type="EMBL" id="GGZ30290.1"/>
    </source>
</evidence>
<dbReference type="RefSeq" id="WP_189485803.1">
    <property type="nucleotide sequence ID" value="NZ_BMZB01000001.1"/>
</dbReference>
<sequence length="220" mass="23052">MSSIFDIVISFIAALIAAAFAHFGASEIPVGRGAPASTPPEASSYAPPVTEVAPVSAPQPPSAPLAPQPISDIHSEPADAEADHMAAIAERAEYEAEISAHEADMKLHEAQMKAFEAQIEAAEMKPHARPISHPGSRLSFRHDGKSLSGVTVTLPQSFATEPFNIEAFTIPPIDLASVEAAKAHAQQLELVAQAACAAAEAERARQMMDPTAHPSGDIIL</sequence>
<name>A0A918Q165_9CAUL</name>
<protein>
    <submittedName>
        <fullName evidence="3">Uncharacterized protein</fullName>
    </submittedName>
</protein>
<reference evidence="3" key="1">
    <citation type="journal article" date="2014" name="Int. J. Syst. Evol. Microbiol.">
        <title>Complete genome sequence of Corynebacterium casei LMG S-19264T (=DSM 44701T), isolated from a smear-ripened cheese.</title>
        <authorList>
            <consortium name="US DOE Joint Genome Institute (JGI-PGF)"/>
            <person name="Walter F."/>
            <person name="Albersmeier A."/>
            <person name="Kalinowski J."/>
            <person name="Ruckert C."/>
        </authorList>
    </citation>
    <scope>NUCLEOTIDE SEQUENCE</scope>
    <source>
        <strain evidence="3">KCTC 32296</strain>
    </source>
</reference>
<keyword evidence="1" id="KW-0175">Coiled coil</keyword>
<evidence type="ECO:0000256" key="1">
    <source>
        <dbReference type="SAM" id="Coils"/>
    </source>
</evidence>
<dbReference type="Proteomes" id="UP000662572">
    <property type="component" value="Unassembled WGS sequence"/>
</dbReference>
<feature type="region of interest" description="Disordered" evidence="2">
    <location>
        <begin position="32"/>
        <end position="65"/>
    </location>
</feature>
<gene>
    <name evidence="3" type="ORF">GCM10011273_15670</name>
</gene>
<organism evidence="3 4">
    <name type="scientific">Asticcacaulis endophyticus</name>
    <dbReference type="NCBI Taxonomy" id="1395890"/>
    <lineage>
        <taxon>Bacteria</taxon>
        <taxon>Pseudomonadati</taxon>
        <taxon>Pseudomonadota</taxon>
        <taxon>Alphaproteobacteria</taxon>
        <taxon>Caulobacterales</taxon>
        <taxon>Caulobacteraceae</taxon>
        <taxon>Asticcacaulis</taxon>
    </lineage>
</organism>
<reference evidence="3" key="2">
    <citation type="submission" date="2020-09" db="EMBL/GenBank/DDBJ databases">
        <authorList>
            <person name="Sun Q."/>
            <person name="Kim S."/>
        </authorList>
    </citation>
    <scope>NUCLEOTIDE SEQUENCE</scope>
    <source>
        <strain evidence="3">KCTC 32296</strain>
    </source>
</reference>
<dbReference type="AlphaFoldDB" id="A0A918Q165"/>
<proteinExistence type="predicted"/>
<comment type="caution">
    <text evidence="3">The sequence shown here is derived from an EMBL/GenBank/DDBJ whole genome shotgun (WGS) entry which is preliminary data.</text>
</comment>
<feature type="coiled-coil region" evidence="1">
    <location>
        <begin position="84"/>
        <end position="125"/>
    </location>
</feature>
<evidence type="ECO:0000256" key="2">
    <source>
        <dbReference type="SAM" id="MobiDB-lite"/>
    </source>
</evidence>
<evidence type="ECO:0000313" key="4">
    <source>
        <dbReference type="Proteomes" id="UP000662572"/>
    </source>
</evidence>
<accession>A0A918Q165</accession>